<accession>A0A481Z6D7</accession>
<dbReference type="EMBL" id="MK500537">
    <property type="protein sequence ID" value="QBK91443.1"/>
    <property type="molecule type" value="Genomic_DNA"/>
</dbReference>
<organism evidence="1">
    <name type="scientific">Pithovirus LCPAC302</name>
    <dbReference type="NCBI Taxonomy" id="2506593"/>
    <lineage>
        <taxon>Viruses</taxon>
        <taxon>Pithoviruses</taxon>
    </lineage>
</organism>
<evidence type="ECO:0000313" key="1">
    <source>
        <dbReference type="EMBL" id="QBK91443.1"/>
    </source>
</evidence>
<name>A0A481Z6D7_9VIRU</name>
<proteinExistence type="predicted"/>
<sequence length="155" mass="18413">MLLFQSFLNKKLIKFQVFIIKINMSDSENSFDAKQEKRRLKDEIRSIKIGLRTVENILLRQRNIEDPALRYSIFVDKLCLIFDVGTAFLQEYFNDEKYPEDLKERIDDLSETLKDDLSQLMKWIQSPMYSPDHPHGIKVMQSSEKEFNSLQDKES</sequence>
<gene>
    <name evidence="1" type="ORF">LCPAC302_00630</name>
</gene>
<reference evidence="1" key="1">
    <citation type="journal article" date="2019" name="MBio">
        <title>Virus Genomes from Deep Sea Sediments Expand the Ocean Megavirome and Support Independent Origins of Viral Gigantism.</title>
        <authorList>
            <person name="Backstrom D."/>
            <person name="Yutin N."/>
            <person name="Jorgensen S.L."/>
            <person name="Dharamshi J."/>
            <person name="Homa F."/>
            <person name="Zaremba-Niedwiedzka K."/>
            <person name="Spang A."/>
            <person name="Wolf Y.I."/>
            <person name="Koonin E.V."/>
            <person name="Ettema T.J."/>
        </authorList>
    </citation>
    <scope>NUCLEOTIDE SEQUENCE</scope>
</reference>
<protein>
    <submittedName>
        <fullName evidence="1">Uncharacterized protein</fullName>
    </submittedName>
</protein>